<evidence type="ECO:0000313" key="1">
    <source>
        <dbReference type="EMBL" id="CCH76263.1"/>
    </source>
</evidence>
<reference evidence="1 2" key="1">
    <citation type="journal article" date="2013" name="ISME J.">
        <title>A metabolic model for members of the genus Tetrasphaera involved in enhanced biological phosphorus removal.</title>
        <authorList>
            <person name="Kristiansen R."/>
            <person name="Nguyen H.T.T."/>
            <person name="Saunders A.M."/>
            <person name="Nielsen J.L."/>
            <person name="Wimmer R."/>
            <person name="Le V.Q."/>
            <person name="McIlroy S.J."/>
            <person name="Petrovski S."/>
            <person name="Seviour R.J."/>
            <person name="Calteau A."/>
            <person name="Nielsen K.L."/>
            <person name="Nielsen P.H."/>
        </authorList>
    </citation>
    <scope>NUCLEOTIDE SEQUENCE [LARGE SCALE GENOMIC DNA]</scope>
    <source>
        <strain evidence="1 2">T1-X7</strain>
    </source>
</reference>
<organism evidence="1 2">
    <name type="scientific">Nostocoides japonicum T1-X7</name>
    <dbReference type="NCBI Taxonomy" id="1194083"/>
    <lineage>
        <taxon>Bacteria</taxon>
        <taxon>Bacillati</taxon>
        <taxon>Actinomycetota</taxon>
        <taxon>Actinomycetes</taxon>
        <taxon>Micrococcales</taxon>
        <taxon>Intrasporangiaceae</taxon>
        <taxon>Nostocoides</taxon>
    </lineage>
</organism>
<dbReference type="SUPFAM" id="SSF48452">
    <property type="entry name" value="TPR-like"/>
    <property type="match status" value="1"/>
</dbReference>
<evidence type="ECO:0008006" key="3">
    <source>
        <dbReference type="Google" id="ProtNLM"/>
    </source>
</evidence>
<dbReference type="EMBL" id="CAJB01000021">
    <property type="protein sequence ID" value="CCH76263.1"/>
    <property type="molecule type" value="Genomic_DNA"/>
</dbReference>
<sequence>MSMYAMPTPSAYDLFRSAQRLFARKRYLEASHELEALLGHPDACDPQGHGVHDARQLLARAYYHSAQLSRAEGLSRAILEDHPDDAYTMLLLGRTLQRAHRGEEARGWLHRAEVLGQSLT</sequence>
<dbReference type="InterPro" id="IPR011990">
    <property type="entry name" value="TPR-like_helical_dom_sf"/>
</dbReference>
<dbReference type="RefSeq" id="WP_048552986.1">
    <property type="nucleotide sequence ID" value="NZ_HF570958.1"/>
</dbReference>
<dbReference type="STRING" id="1194083.BN12_1170002"/>
<dbReference type="AlphaFoldDB" id="A0A077LSU4"/>
<dbReference type="Proteomes" id="UP000035721">
    <property type="component" value="Unassembled WGS sequence"/>
</dbReference>
<accession>A0A077LSU4</accession>
<comment type="caution">
    <text evidence="1">The sequence shown here is derived from an EMBL/GenBank/DDBJ whole genome shotgun (WGS) entry which is preliminary data.</text>
</comment>
<dbReference type="Gene3D" id="1.25.40.10">
    <property type="entry name" value="Tetratricopeptide repeat domain"/>
    <property type="match status" value="1"/>
</dbReference>
<keyword evidence="2" id="KW-1185">Reference proteome</keyword>
<gene>
    <name evidence="1" type="ORF">BN12_1170002</name>
</gene>
<protein>
    <recommendedName>
        <fullName evidence="3">Tetratricopeptide repeat protein</fullName>
    </recommendedName>
</protein>
<evidence type="ECO:0000313" key="2">
    <source>
        <dbReference type="Proteomes" id="UP000035721"/>
    </source>
</evidence>
<name>A0A077LSU4_9MICO</name>
<proteinExistence type="predicted"/>